<dbReference type="Proteomes" id="UP000564644">
    <property type="component" value="Unassembled WGS sequence"/>
</dbReference>
<feature type="transmembrane region" description="Helical" evidence="1">
    <location>
        <begin position="49"/>
        <end position="82"/>
    </location>
</feature>
<name>A0A7X0SVU4_9BACL</name>
<dbReference type="Pfam" id="PF09922">
    <property type="entry name" value="LiaF-like_C"/>
    <property type="match status" value="1"/>
</dbReference>
<accession>A0A7X0SVU4</accession>
<feature type="transmembrane region" description="Helical" evidence="1">
    <location>
        <begin position="12"/>
        <end position="37"/>
    </location>
</feature>
<dbReference type="AlphaFoldDB" id="A0A7X0SVU4"/>
<keyword evidence="4" id="KW-1185">Reference proteome</keyword>
<gene>
    <name evidence="3" type="ORF">H7C18_28555</name>
</gene>
<comment type="caution">
    <text evidence="3">The sequence shown here is derived from an EMBL/GenBank/DDBJ whole genome shotgun (WGS) entry which is preliminary data.</text>
</comment>
<feature type="domain" description="Cell wall-active antibiotics response LiaF-like C-terminal" evidence="2">
    <location>
        <begin position="103"/>
        <end position="210"/>
    </location>
</feature>
<evidence type="ECO:0000259" key="2">
    <source>
        <dbReference type="Pfam" id="PF09922"/>
    </source>
</evidence>
<dbReference type="NCBIfam" id="NF040535">
    <property type="entry name" value="LiaF_C_term"/>
    <property type="match status" value="1"/>
</dbReference>
<dbReference type="InterPro" id="IPR024425">
    <property type="entry name" value="LiaF-like_C"/>
</dbReference>
<evidence type="ECO:0000313" key="4">
    <source>
        <dbReference type="Proteomes" id="UP000564644"/>
    </source>
</evidence>
<reference evidence="3 4" key="1">
    <citation type="submission" date="2020-08" db="EMBL/GenBank/DDBJ databases">
        <title>Cohnella phylogeny.</title>
        <authorList>
            <person name="Dunlap C."/>
        </authorList>
    </citation>
    <scope>NUCLEOTIDE SEQUENCE [LARGE SCALE GENOMIC DNA]</scope>
    <source>
        <strain evidence="3 4">CBP 2801</strain>
    </source>
</reference>
<dbReference type="EMBL" id="JACJVO010000038">
    <property type="protein sequence ID" value="MBB6734868.1"/>
    <property type="molecule type" value="Genomic_DNA"/>
</dbReference>
<proteinExistence type="predicted"/>
<evidence type="ECO:0000313" key="3">
    <source>
        <dbReference type="EMBL" id="MBB6734868.1"/>
    </source>
</evidence>
<dbReference type="InterPro" id="IPR047793">
    <property type="entry name" value="LiaF_C"/>
</dbReference>
<organism evidence="3 4">
    <name type="scientific">Cohnella zeiphila</name>
    <dbReference type="NCBI Taxonomy" id="2761120"/>
    <lineage>
        <taxon>Bacteria</taxon>
        <taxon>Bacillati</taxon>
        <taxon>Bacillota</taxon>
        <taxon>Bacilli</taxon>
        <taxon>Bacillales</taxon>
        <taxon>Paenibacillaceae</taxon>
        <taxon>Cohnella</taxon>
    </lineage>
</organism>
<evidence type="ECO:0000256" key="1">
    <source>
        <dbReference type="SAM" id="Phobius"/>
    </source>
</evidence>
<keyword evidence="1" id="KW-0812">Transmembrane</keyword>
<keyword evidence="1" id="KW-1133">Transmembrane helix</keyword>
<sequence>MKRMSNHALLFIGAGLYLALGGIAGFVTINAILLLWLAIDRFRQDRNRLAMILIAVCALVLVVQQIGFVIVIVLISLGIYYLRARPQGAGNGESRHRLVLNMRQDRQSWVLHSMSFWHAFGEIRLDLSLAIPEEKETVIVLQGIVGNIDLIVPEDYGLDVEASTLLGQVGLGKQTEGGFLHRVRWRSPDYESKEQKVKLQLFYLVGNIRIRPI</sequence>
<protein>
    <submittedName>
        <fullName evidence="3">Cell wall-active antibiotics response protein</fullName>
    </submittedName>
</protein>
<keyword evidence="1" id="KW-0472">Membrane</keyword>